<name>A0AAV8QMW9_ENSVE</name>
<dbReference type="AlphaFoldDB" id="A0AAV8QMW9"/>
<reference evidence="2 3" key="1">
    <citation type="submission" date="2022-12" db="EMBL/GenBank/DDBJ databases">
        <title>Chromosome-scale assembly of the Ensete ventricosum genome.</title>
        <authorList>
            <person name="Dussert Y."/>
            <person name="Stocks J."/>
            <person name="Wendawek A."/>
            <person name="Woldeyes F."/>
            <person name="Nichols R.A."/>
            <person name="Borrell J.S."/>
        </authorList>
    </citation>
    <scope>NUCLEOTIDE SEQUENCE [LARGE SCALE GENOMIC DNA]</scope>
    <source>
        <strain evidence="3">cv. Maze</strain>
        <tissue evidence="2">Seeds</tissue>
    </source>
</reference>
<dbReference type="Proteomes" id="UP001222027">
    <property type="component" value="Unassembled WGS sequence"/>
</dbReference>
<evidence type="ECO:0000313" key="2">
    <source>
        <dbReference type="EMBL" id="KAJ8477908.1"/>
    </source>
</evidence>
<sequence length="368" mass="39666">MAKSYGDGDLWLPPEFLCADFFREGGERCIPCEFGLGSNPESPVESATTGPESDEEDYMKAITQQMARYFLRDDDKDASVTAPSHAKAMVRSPQSALCTRSSLNKGGSLNGPTLVSSPLEQRSEETCDLLDEAPGQMMRLRRRGDLGLCDRRILGSPMTQSPAMSTACKSANAGCYDLGPILTHRQLQAAHFHHLKRQQAAKQQLSAARGRQCKARDSSVGYAESRCGQPPDLSATACPPLRKPQQRPPGSGMRAVFLNSSGARKESAGTGVFLPGTAGNKLAPRKKTGCSTVLVPDRVVQVLNLRLEDFAAQPRFPGGFVLTHEALLGRSSAVISHEKKNRPLNAQPPAAVAEAAAHEIGLPHDWSY</sequence>
<feature type="region of interest" description="Disordered" evidence="1">
    <location>
        <begin position="221"/>
        <end position="254"/>
    </location>
</feature>
<evidence type="ECO:0000313" key="3">
    <source>
        <dbReference type="Proteomes" id="UP001222027"/>
    </source>
</evidence>
<dbReference type="PANTHER" id="PTHR33356:SF5">
    <property type="entry name" value="TIP41-LIKE PROTEIN"/>
    <property type="match status" value="1"/>
</dbReference>
<protein>
    <submittedName>
        <fullName evidence="2">Uncharacterized protein</fullName>
    </submittedName>
</protein>
<gene>
    <name evidence="2" type="ORF">OPV22_021635</name>
</gene>
<keyword evidence="3" id="KW-1185">Reference proteome</keyword>
<dbReference type="EMBL" id="JAQQAF010000006">
    <property type="protein sequence ID" value="KAJ8477908.1"/>
    <property type="molecule type" value="Genomic_DNA"/>
</dbReference>
<evidence type="ECO:0000256" key="1">
    <source>
        <dbReference type="SAM" id="MobiDB-lite"/>
    </source>
</evidence>
<proteinExistence type="predicted"/>
<comment type="caution">
    <text evidence="2">The sequence shown here is derived from an EMBL/GenBank/DDBJ whole genome shotgun (WGS) entry which is preliminary data.</text>
</comment>
<dbReference type="PANTHER" id="PTHR33356">
    <property type="entry name" value="TIP41-LIKE PROTEIN"/>
    <property type="match status" value="1"/>
</dbReference>
<organism evidence="2 3">
    <name type="scientific">Ensete ventricosum</name>
    <name type="common">Abyssinian banana</name>
    <name type="synonym">Musa ensete</name>
    <dbReference type="NCBI Taxonomy" id="4639"/>
    <lineage>
        <taxon>Eukaryota</taxon>
        <taxon>Viridiplantae</taxon>
        <taxon>Streptophyta</taxon>
        <taxon>Embryophyta</taxon>
        <taxon>Tracheophyta</taxon>
        <taxon>Spermatophyta</taxon>
        <taxon>Magnoliopsida</taxon>
        <taxon>Liliopsida</taxon>
        <taxon>Zingiberales</taxon>
        <taxon>Musaceae</taxon>
        <taxon>Ensete</taxon>
    </lineage>
</organism>
<accession>A0AAV8QMW9</accession>